<keyword evidence="6 9" id="KW-1133">Transmembrane helix</keyword>
<feature type="region of interest" description="Disordered" evidence="8">
    <location>
        <begin position="765"/>
        <end position="786"/>
    </location>
</feature>
<dbReference type="AlphaFoldDB" id="W5TBW6"/>
<protein>
    <submittedName>
        <fullName evidence="11">Carboxypeptidase regulatory-like domain-containing protein</fullName>
    </submittedName>
</protein>
<dbReference type="Pfam" id="PF13515">
    <property type="entry name" value="FUSC_2"/>
    <property type="match status" value="1"/>
</dbReference>
<keyword evidence="3" id="KW-0964">Secreted</keyword>
<dbReference type="eggNOG" id="COG1289">
    <property type="taxonomic scope" value="Bacteria"/>
</dbReference>
<feature type="transmembrane region" description="Helical" evidence="9">
    <location>
        <begin position="64"/>
        <end position="84"/>
    </location>
</feature>
<comment type="similarity">
    <text evidence="2">Belongs to the serine-aspartate repeat-containing protein (SDr) family.</text>
</comment>
<keyword evidence="7 9" id="KW-0472">Membrane</keyword>
<dbReference type="InterPro" id="IPR013783">
    <property type="entry name" value="Ig-like_fold"/>
</dbReference>
<accession>W5TBW6</accession>
<feature type="transmembrane region" description="Helical" evidence="9">
    <location>
        <begin position="118"/>
        <end position="137"/>
    </location>
</feature>
<evidence type="ECO:0000256" key="6">
    <source>
        <dbReference type="ARBA" id="ARBA00022989"/>
    </source>
</evidence>
<dbReference type="Gene3D" id="2.60.40.10">
    <property type="entry name" value="Immunoglobulins"/>
    <property type="match status" value="1"/>
</dbReference>
<proteinExistence type="inferred from homology"/>
<dbReference type="PANTHER" id="PTHR36108:SF13">
    <property type="entry name" value="COLOSSIN-B-RELATED"/>
    <property type="match status" value="1"/>
</dbReference>
<keyword evidence="11" id="KW-0378">Hydrolase</keyword>
<dbReference type="KEGG" id="nno:NONO_c18640"/>
<reference evidence="11 12" key="1">
    <citation type="journal article" date="2014" name="Appl. Environ. Microbiol.">
        <title>Insights into the Microbial Degradation of Rubber and Gutta-Percha by Analysis of the Complete Genome of Nocardia nova SH22a.</title>
        <authorList>
            <person name="Luo Q."/>
            <person name="Hiessl S."/>
            <person name="Poehlein A."/>
            <person name="Daniel R."/>
            <person name="Steinbuchel A."/>
        </authorList>
    </citation>
    <scope>NUCLEOTIDE SEQUENCE [LARGE SCALE GENOMIC DNA]</scope>
    <source>
        <strain evidence="11">SH22a</strain>
    </source>
</reference>
<dbReference type="EMBL" id="CP006850">
    <property type="protein sequence ID" value="AHH16664.1"/>
    <property type="molecule type" value="Genomic_DNA"/>
</dbReference>
<dbReference type="PANTHER" id="PTHR36108">
    <property type="entry name" value="COLOSSIN-B-RELATED"/>
    <property type="match status" value="1"/>
</dbReference>
<evidence type="ECO:0000256" key="9">
    <source>
        <dbReference type="SAM" id="Phobius"/>
    </source>
</evidence>
<dbReference type="Gene3D" id="2.60.40.1120">
    <property type="entry name" value="Carboxypeptidase-like, regulatory domain"/>
    <property type="match status" value="2"/>
</dbReference>
<dbReference type="SUPFAM" id="SSF49478">
    <property type="entry name" value="Cna protein B-type domain"/>
    <property type="match status" value="1"/>
</dbReference>
<dbReference type="PATRIC" id="fig|1415166.3.peg.1887"/>
<evidence type="ECO:0000256" key="5">
    <source>
        <dbReference type="ARBA" id="ARBA00022729"/>
    </source>
</evidence>
<evidence type="ECO:0000313" key="12">
    <source>
        <dbReference type="Proteomes" id="UP000019150"/>
    </source>
</evidence>
<dbReference type="STRING" id="1415166.NONO_c18640"/>
<dbReference type="InterPro" id="IPR049453">
    <property type="entry name" value="Memb_transporter_dom"/>
</dbReference>
<feature type="transmembrane region" description="Helical" evidence="9">
    <location>
        <begin position="91"/>
        <end position="112"/>
    </location>
</feature>
<dbReference type="InterPro" id="IPR008969">
    <property type="entry name" value="CarboxyPept-like_regulatory"/>
</dbReference>
<dbReference type="HOGENOM" id="CLU_291488_0_0_11"/>
<feature type="transmembrane region" description="Helical" evidence="9">
    <location>
        <begin position="41"/>
        <end position="58"/>
    </location>
</feature>
<dbReference type="GO" id="GO:0005975">
    <property type="term" value="P:carbohydrate metabolic process"/>
    <property type="evidence" value="ECO:0007669"/>
    <property type="project" value="UniProtKB-ARBA"/>
</dbReference>
<dbReference type="SUPFAM" id="SSF49464">
    <property type="entry name" value="Carboxypeptidase regulatory domain-like"/>
    <property type="match status" value="2"/>
</dbReference>
<sequence>MLSRVFGSGDRCPTGRPSWPVRLRDHLQATDPALARLRSGWRMLTVFATTLAVGYGMARALGHPIIFGLTYGGMVGLLVGLTVAGPKAGRLAVRCVWGVPAFLLALFCAIEVEPYRIAALLLAAAAVVVQVAAPAFLGEFGHDAGVMFFAGFLSGLLVPIPLEQMKYIAPIVAVAAVAAAVVQVLVCRMRAETGFVHVERGFLARTRYVVRRSTRLLETSDGSTRAIRALRTEMNHLNDAAMLVDGYLTSSGLPGPTAVRIHRLVFDTERAAHALGRTTIQLCEGPLPDEVRARLLAALADLDRDAAPALLDWLAHHEDDSRTPEYEHLISRLYRFVAVLGDLRRADAAWLTGAGDLPDDADHEPFTTPVELDKGKLPGAGLLAGRVLASGGMRPPWNVWTNPKPELRVAVQTLIALFIVVPLGDALNGYRYYWALIGVLIVMGGTHSPHDRVRKTVKRVVGTLVGGFVGVGVAHLVGVQHPFVTVVLLCVAMTVGAYAISAYYSVWAGALAFALIQLYAFTGGFEDSIVVLRAGENAIGAVVTTVVALVVLPVATRTLLRHAQVTHVRSLATFVRESGEVWSGFAGADGTREQARAVDQAAHELDRFSSSLFRLPGGDHERAEEIRATLRVAVVCAREMSVGSGAAVLTTDQRERLLTITACLADSIDEMAEIIDGETPACGVWIRSADDIRRLQRVVSVTPENVHLRHALHYLGYLDDLLAGLAARLGIPVRGNDYASGARAVGSELFALRAQLVTVRQPAPVGGRGAATPLPSSPIGDSPVSGGSRWISGRVRGETGGPVPGAVLTLIDQRGHQVSRTTGGGDGSYRITAPATSAQVLIVSANGYGPAALTLSSGSGSQHHDITLPTTGELSGTVRRAGNGAPVAEATVTLTDLAGEVVGAAITTTTGTYACPGVLPGRYTLVANAHRMCPAATTLTVPDSGRLRHDIEMTPTTTLTGRVRADVGVVPNAQVSVLDHTGAPIAHARTDSTGRYTIPGLHNGDYTVVTTGYPPTTGHITIGSADKVHTITLGHTTPMDTSRNSNT</sequence>
<evidence type="ECO:0000256" key="1">
    <source>
        <dbReference type="ARBA" id="ARBA00004141"/>
    </source>
</evidence>
<dbReference type="eggNOG" id="COG4932">
    <property type="taxonomic scope" value="Bacteria"/>
</dbReference>
<evidence type="ECO:0000256" key="3">
    <source>
        <dbReference type="ARBA" id="ARBA00022525"/>
    </source>
</evidence>
<gene>
    <name evidence="11" type="ORF">NONO_c18640</name>
</gene>
<dbReference type="RefSeq" id="WP_148306780.1">
    <property type="nucleotide sequence ID" value="NZ_CP006850.1"/>
</dbReference>
<dbReference type="GO" id="GO:0004180">
    <property type="term" value="F:carboxypeptidase activity"/>
    <property type="evidence" value="ECO:0007669"/>
    <property type="project" value="UniProtKB-KW"/>
</dbReference>
<dbReference type="Proteomes" id="UP000019150">
    <property type="component" value="Chromosome"/>
</dbReference>
<keyword evidence="11" id="KW-0121">Carboxypeptidase</keyword>
<feature type="domain" description="Integral membrane bound transporter" evidence="10">
    <location>
        <begin position="423"/>
        <end position="546"/>
    </location>
</feature>
<feature type="transmembrane region" description="Helical" evidence="9">
    <location>
        <begin position="144"/>
        <end position="162"/>
    </location>
</feature>
<feature type="transmembrane region" description="Helical" evidence="9">
    <location>
        <begin position="537"/>
        <end position="560"/>
    </location>
</feature>
<keyword evidence="11" id="KW-0645">Protease</keyword>
<dbReference type="OrthoDB" id="3895841at2"/>
<evidence type="ECO:0000313" key="11">
    <source>
        <dbReference type="EMBL" id="AHH16664.1"/>
    </source>
</evidence>
<organism evidence="11 12">
    <name type="scientific">Nocardia nova SH22a</name>
    <dbReference type="NCBI Taxonomy" id="1415166"/>
    <lineage>
        <taxon>Bacteria</taxon>
        <taxon>Bacillati</taxon>
        <taxon>Actinomycetota</taxon>
        <taxon>Actinomycetes</taxon>
        <taxon>Mycobacteriales</taxon>
        <taxon>Nocardiaceae</taxon>
        <taxon>Nocardia</taxon>
    </lineage>
</organism>
<evidence type="ECO:0000256" key="2">
    <source>
        <dbReference type="ARBA" id="ARBA00007257"/>
    </source>
</evidence>
<evidence type="ECO:0000256" key="8">
    <source>
        <dbReference type="SAM" id="MobiDB-lite"/>
    </source>
</evidence>
<keyword evidence="12" id="KW-1185">Reference proteome</keyword>
<name>W5TBW6_9NOCA</name>
<dbReference type="Pfam" id="PF13620">
    <property type="entry name" value="CarboxypepD_reg"/>
    <property type="match status" value="3"/>
</dbReference>
<feature type="transmembrane region" description="Helical" evidence="9">
    <location>
        <begin position="460"/>
        <end position="477"/>
    </location>
</feature>
<evidence type="ECO:0000256" key="7">
    <source>
        <dbReference type="ARBA" id="ARBA00023136"/>
    </source>
</evidence>
<keyword evidence="4 9" id="KW-0812">Transmembrane</keyword>
<evidence type="ECO:0000259" key="10">
    <source>
        <dbReference type="Pfam" id="PF13515"/>
    </source>
</evidence>
<comment type="subcellular location">
    <subcellularLocation>
        <location evidence="1">Membrane</location>
        <topology evidence="1">Multi-pass membrane protein</topology>
    </subcellularLocation>
</comment>
<dbReference type="GO" id="GO:0016020">
    <property type="term" value="C:membrane"/>
    <property type="evidence" value="ECO:0007669"/>
    <property type="project" value="UniProtKB-SubCell"/>
</dbReference>
<evidence type="ECO:0000256" key="4">
    <source>
        <dbReference type="ARBA" id="ARBA00022692"/>
    </source>
</evidence>
<feature type="transmembrane region" description="Helical" evidence="9">
    <location>
        <begin position="168"/>
        <end position="187"/>
    </location>
</feature>
<keyword evidence="5" id="KW-0732">Signal</keyword>